<name>A0A352IY87_9GAMM</name>
<gene>
    <name evidence="1" type="ORF">DC045_19355</name>
</gene>
<proteinExistence type="predicted"/>
<dbReference type="Proteomes" id="UP000263489">
    <property type="component" value="Unassembled WGS sequence"/>
</dbReference>
<reference evidence="1 2" key="1">
    <citation type="journal article" date="2018" name="Nat. Biotechnol.">
        <title>A standardized bacterial taxonomy based on genome phylogeny substantially revises the tree of life.</title>
        <authorList>
            <person name="Parks D.H."/>
            <person name="Chuvochina M."/>
            <person name="Waite D.W."/>
            <person name="Rinke C."/>
            <person name="Skarshewski A."/>
            <person name="Chaumeil P.A."/>
            <person name="Hugenholtz P."/>
        </authorList>
    </citation>
    <scope>NUCLEOTIDE SEQUENCE [LARGE SCALE GENOMIC DNA]</scope>
    <source>
        <strain evidence="1">UBA9380</strain>
    </source>
</reference>
<dbReference type="EMBL" id="DNNA01000300">
    <property type="protein sequence ID" value="HBC36420.1"/>
    <property type="molecule type" value="Genomic_DNA"/>
</dbReference>
<evidence type="ECO:0000313" key="2">
    <source>
        <dbReference type="Proteomes" id="UP000263489"/>
    </source>
</evidence>
<accession>A0A352IY87</accession>
<dbReference type="AlphaFoldDB" id="A0A352IY87"/>
<feature type="non-terminal residue" evidence="1">
    <location>
        <position position="61"/>
    </location>
</feature>
<comment type="caution">
    <text evidence="1">The sequence shown here is derived from an EMBL/GenBank/DDBJ whole genome shotgun (WGS) entry which is preliminary data.</text>
</comment>
<organism evidence="1 2">
    <name type="scientific">Marinobacter adhaerens</name>
    <dbReference type="NCBI Taxonomy" id="1033846"/>
    <lineage>
        <taxon>Bacteria</taxon>
        <taxon>Pseudomonadati</taxon>
        <taxon>Pseudomonadota</taxon>
        <taxon>Gammaproteobacteria</taxon>
        <taxon>Pseudomonadales</taxon>
        <taxon>Marinobacteraceae</taxon>
        <taxon>Marinobacter</taxon>
    </lineage>
</organism>
<evidence type="ECO:0000313" key="1">
    <source>
        <dbReference type="EMBL" id="HBC36420.1"/>
    </source>
</evidence>
<protein>
    <submittedName>
        <fullName evidence="1">Uncharacterized protein</fullName>
    </submittedName>
</protein>
<sequence length="61" mass="6843">MSIITGAELLTDRERLLKALPGGEVLQGIMTTDRAEGALYVLSRYEDPQWWLPKSKDTGNH</sequence>